<gene>
    <name evidence="1" type="ORF">HDID_LOCUS6805</name>
    <name evidence="2" type="ORF">WMSIL1_LOCUS11082</name>
</gene>
<keyword evidence="4" id="KW-1185">Reference proteome</keyword>
<dbReference type="Proteomes" id="UP000274504">
    <property type="component" value="Unassembled WGS sequence"/>
</dbReference>
<protein>
    <submittedName>
        <fullName evidence="5">F-box domain-containing protein</fullName>
    </submittedName>
</protein>
<reference evidence="5" key="1">
    <citation type="submission" date="2017-02" db="UniProtKB">
        <authorList>
            <consortium name="WormBaseParasite"/>
        </authorList>
    </citation>
    <scope>IDENTIFICATION</scope>
</reference>
<sequence length="260" mass="30104">MSKYCDRVSHVSDISISRITSCLGARDLLNVCQAFESWNFILKRPQIMSRLEEHLKQNANFLDEELCELLDSNKLTFINPSKALSYYISTEEKGPPALSTCSLAIIFDIFEKNNDLVDDIEFWKQISFAKCILLDQYPLAKEEIEKAELVIYAVDTPIAKTAKFQELCDLLKPQQKLLIIRFRQPGDGMEKSKLDYMYECYNSLSKSLKFMGDIKWIITFSEQPSRKLLTGKLAIIWKCFDLCQNYFAFPPALDKDQELK</sequence>
<dbReference type="AlphaFoldDB" id="A0A0R3SPD4"/>
<dbReference type="EMBL" id="UYSG01010879">
    <property type="protein sequence ID" value="VDL59123.1"/>
    <property type="molecule type" value="Genomic_DNA"/>
</dbReference>
<proteinExistence type="predicted"/>
<reference evidence="1 3" key="2">
    <citation type="submission" date="2018-11" db="EMBL/GenBank/DDBJ databases">
        <authorList>
            <consortium name="Pathogen Informatics"/>
        </authorList>
    </citation>
    <scope>NUCLEOTIDE SEQUENCE [LARGE SCALE GENOMIC DNA]</scope>
</reference>
<dbReference type="WBParaSite" id="HDID_0000680701-mRNA-1">
    <property type="protein sequence ID" value="HDID_0000680701-mRNA-1"/>
    <property type="gene ID" value="HDID_0000680701"/>
</dbReference>
<evidence type="ECO:0000313" key="4">
    <source>
        <dbReference type="Proteomes" id="UP000321570"/>
    </source>
</evidence>
<dbReference type="Proteomes" id="UP000321570">
    <property type="component" value="Unassembled WGS sequence"/>
</dbReference>
<organism evidence="5">
    <name type="scientific">Hymenolepis diminuta</name>
    <name type="common">Rat tapeworm</name>
    <dbReference type="NCBI Taxonomy" id="6216"/>
    <lineage>
        <taxon>Eukaryota</taxon>
        <taxon>Metazoa</taxon>
        <taxon>Spiralia</taxon>
        <taxon>Lophotrochozoa</taxon>
        <taxon>Platyhelminthes</taxon>
        <taxon>Cestoda</taxon>
        <taxon>Eucestoda</taxon>
        <taxon>Cyclophyllidea</taxon>
        <taxon>Hymenolepididae</taxon>
        <taxon>Hymenolepis</taxon>
    </lineage>
</organism>
<name>A0A0R3SPD4_HYMDI</name>
<evidence type="ECO:0000313" key="1">
    <source>
        <dbReference type="EMBL" id="VDL59123.1"/>
    </source>
</evidence>
<accession>A0A0R3SPD4</accession>
<evidence type="ECO:0000313" key="2">
    <source>
        <dbReference type="EMBL" id="VUZ52550.1"/>
    </source>
</evidence>
<dbReference type="EMBL" id="CABIJS010000510">
    <property type="protein sequence ID" value="VUZ52550.1"/>
    <property type="molecule type" value="Genomic_DNA"/>
</dbReference>
<reference evidence="2 4" key="3">
    <citation type="submission" date="2019-07" db="EMBL/GenBank/DDBJ databases">
        <authorList>
            <person name="Jastrzebski P J."/>
            <person name="Paukszto L."/>
            <person name="Jastrzebski P J."/>
        </authorList>
    </citation>
    <scope>NUCLEOTIDE SEQUENCE [LARGE SCALE GENOMIC DNA]</scope>
    <source>
        <strain evidence="2 4">WMS-il1</strain>
    </source>
</reference>
<evidence type="ECO:0000313" key="3">
    <source>
        <dbReference type="Proteomes" id="UP000274504"/>
    </source>
</evidence>
<evidence type="ECO:0000313" key="5">
    <source>
        <dbReference type="WBParaSite" id="HDID_0000680701-mRNA-1"/>
    </source>
</evidence>